<dbReference type="PANTHER" id="PTHR47354:SF1">
    <property type="entry name" value="CARNITINE MONOOXYGENASE REDUCTASE SUBUNIT"/>
    <property type="match status" value="1"/>
</dbReference>
<dbReference type="SUPFAM" id="SSF52343">
    <property type="entry name" value="Ferredoxin reductase-like, C-terminal NADP-linked domain"/>
    <property type="match status" value="1"/>
</dbReference>
<evidence type="ECO:0000256" key="5">
    <source>
        <dbReference type="ARBA" id="ARBA00023004"/>
    </source>
</evidence>
<dbReference type="Proteomes" id="UP000544134">
    <property type="component" value="Unassembled WGS sequence"/>
</dbReference>
<keyword evidence="10" id="KW-1185">Reference proteome</keyword>
<comment type="caution">
    <text evidence="9">The sequence shown here is derived from an EMBL/GenBank/DDBJ whole genome shotgun (WGS) entry which is preliminary data.</text>
</comment>
<accession>A0A848IEQ6</accession>
<protein>
    <submittedName>
        <fullName evidence="9">Oxidoreductase</fullName>
    </submittedName>
</protein>
<dbReference type="Gene3D" id="3.10.20.30">
    <property type="match status" value="1"/>
</dbReference>
<dbReference type="InterPro" id="IPR017938">
    <property type="entry name" value="Riboflavin_synthase-like_b-brl"/>
</dbReference>
<dbReference type="GO" id="GO:0051537">
    <property type="term" value="F:2 iron, 2 sulfur cluster binding"/>
    <property type="evidence" value="ECO:0007669"/>
    <property type="project" value="UniProtKB-KW"/>
</dbReference>
<dbReference type="InterPro" id="IPR017927">
    <property type="entry name" value="FAD-bd_FR_type"/>
</dbReference>
<evidence type="ECO:0000256" key="4">
    <source>
        <dbReference type="ARBA" id="ARBA00023002"/>
    </source>
</evidence>
<dbReference type="InterPro" id="IPR036010">
    <property type="entry name" value="2Fe-2S_ferredoxin-like_sf"/>
</dbReference>
<keyword evidence="6" id="KW-0411">Iron-sulfur</keyword>
<dbReference type="SUPFAM" id="SSF54292">
    <property type="entry name" value="2Fe-2S ferredoxin-like"/>
    <property type="match status" value="1"/>
</dbReference>
<feature type="domain" description="FAD-binding FR-type" evidence="8">
    <location>
        <begin position="3"/>
        <end position="105"/>
    </location>
</feature>
<dbReference type="GO" id="GO:0046872">
    <property type="term" value="F:metal ion binding"/>
    <property type="evidence" value="ECO:0007669"/>
    <property type="project" value="UniProtKB-KW"/>
</dbReference>
<dbReference type="PANTHER" id="PTHR47354">
    <property type="entry name" value="NADH OXIDOREDUCTASE HCR"/>
    <property type="match status" value="1"/>
</dbReference>
<dbReference type="SUPFAM" id="SSF63380">
    <property type="entry name" value="Riboflavin synthase domain-like"/>
    <property type="match status" value="1"/>
</dbReference>
<gene>
    <name evidence="9" type="ORF">HHL24_14390</name>
</gene>
<dbReference type="Gene3D" id="2.40.30.10">
    <property type="entry name" value="Translation factors"/>
    <property type="match status" value="1"/>
</dbReference>
<dbReference type="Pfam" id="PF00111">
    <property type="entry name" value="Fer2"/>
    <property type="match status" value="1"/>
</dbReference>
<evidence type="ECO:0000259" key="8">
    <source>
        <dbReference type="PROSITE" id="PS51384"/>
    </source>
</evidence>
<keyword evidence="1" id="KW-0285">Flavoprotein</keyword>
<evidence type="ECO:0000313" key="9">
    <source>
        <dbReference type="EMBL" id="NML99125.1"/>
    </source>
</evidence>
<keyword evidence="2" id="KW-0001">2Fe-2S</keyword>
<reference evidence="9 10" key="1">
    <citation type="submission" date="2020-04" db="EMBL/GenBank/DDBJ databases">
        <title>Paraburkholderia sp. RP-4-7 isolated from soil.</title>
        <authorList>
            <person name="Dahal R.H."/>
        </authorList>
    </citation>
    <scope>NUCLEOTIDE SEQUENCE [LARGE SCALE GENOMIC DNA]</scope>
    <source>
        <strain evidence="9 10">RP-4-7</strain>
    </source>
</reference>
<dbReference type="RefSeq" id="WP_169486113.1">
    <property type="nucleotide sequence ID" value="NZ_JABBGJ010000013.1"/>
</dbReference>
<dbReference type="CDD" id="cd06185">
    <property type="entry name" value="PDR_like"/>
    <property type="match status" value="1"/>
</dbReference>
<dbReference type="AlphaFoldDB" id="A0A848IEQ6"/>
<evidence type="ECO:0000259" key="7">
    <source>
        <dbReference type="PROSITE" id="PS51085"/>
    </source>
</evidence>
<dbReference type="InterPro" id="IPR039261">
    <property type="entry name" value="FNR_nucleotide-bd"/>
</dbReference>
<dbReference type="InterPro" id="IPR001041">
    <property type="entry name" value="2Fe-2S_ferredoxin-type"/>
</dbReference>
<evidence type="ECO:0000256" key="2">
    <source>
        <dbReference type="ARBA" id="ARBA00022714"/>
    </source>
</evidence>
<dbReference type="PROSITE" id="PS51085">
    <property type="entry name" value="2FE2S_FER_2"/>
    <property type="match status" value="1"/>
</dbReference>
<feature type="domain" description="2Fe-2S ferredoxin-type" evidence="7">
    <location>
        <begin position="238"/>
        <end position="323"/>
    </location>
</feature>
<dbReference type="InterPro" id="IPR012675">
    <property type="entry name" value="Beta-grasp_dom_sf"/>
</dbReference>
<evidence type="ECO:0000313" key="10">
    <source>
        <dbReference type="Proteomes" id="UP000544134"/>
    </source>
</evidence>
<dbReference type="EMBL" id="JABBGJ010000013">
    <property type="protein sequence ID" value="NML99125.1"/>
    <property type="molecule type" value="Genomic_DNA"/>
</dbReference>
<dbReference type="GO" id="GO:0016491">
    <property type="term" value="F:oxidoreductase activity"/>
    <property type="evidence" value="ECO:0007669"/>
    <property type="project" value="UniProtKB-KW"/>
</dbReference>
<dbReference type="CDD" id="cd00207">
    <property type="entry name" value="fer2"/>
    <property type="match status" value="1"/>
</dbReference>
<dbReference type="PROSITE" id="PS00197">
    <property type="entry name" value="2FE2S_FER_1"/>
    <property type="match status" value="1"/>
</dbReference>
<dbReference type="Gene3D" id="3.40.50.80">
    <property type="entry name" value="Nucleotide-binding domain of ferredoxin-NADP reductase (FNR) module"/>
    <property type="match status" value="1"/>
</dbReference>
<dbReference type="PROSITE" id="PS51384">
    <property type="entry name" value="FAD_FR"/>
    <property type="match status" value="1"/>
</dbReference>
<dbReference type="InterPro" id="IPR050415">
    <property type="entry name" value="MRET"/>
</dbReference>
<evidence type="ECO:0000256" key="6">
    <source>
        <dbReference type="ARBA" id="ARBA00023014"/>
    </source>
</evidence>
<organism evidence="9 10">
    <name type="scientific">Paraburkholderia polaris</name>
    <dbReference type="NCBI Taxonomy" id="2728848"/>
    <lineage>
        <taxon>Bacteria</taxon>
        <taxon>Pseudomonadati</taxon>
        <taxon>Pseudomonadota</taxon>
        <taxon>Betaproteobacteria</taxon>
        <taxon>Burkholderiales</taxon>
        <taxon>Burkholderiaceae</taxon>
        <taxon>Paraburkholderia</taxon>
    </lineage>
</organism>
<keyword evidence="4" id="KW-0560">Oxidoreductase</keyword>
<sequence length="323" mass="35220">MNHSRLTVRVARRRAEAEGIVSFELASLDGSELPAFEAGAHIDVHVPGGLVRQYSLCNCPSERHRYQIAVLRDDTSRGGSAGLHNAVHEGDEIQISAPRNHFSLARGRVRHLLFAGGIGLTPLLCMAEQLSREGAAFSLHYCARSSSRAAFMERITGSPWADSARCHFDDADQAQRIDLDALLADPQPDLHLYVCGPQGFMSAVLDKARLLGWPSDRLHYEYFSAAPAPAANHDEASFDIRLARSGRVVPVSATQTVIQALVAAGVDVPVSCEQGICGTCLTRVLDGEPDHRDLFLSPDEQARNDQFLPCCSRAKSRMLVLDL</sequence>
<evidence type="ECO:0000256" key="1">
    <source>
        <dbReference type="ARBA" id="ARBA00022630"/>
    </source>
</evidence>
<keyword evidence="3" id="KW-0479">Metal-binding</keyword>
<evidence type="ECO:0000256" key="3">
    <source>
        <dbReference type="ARBA" id="ARBA00022723"/>
    </source>
</evidence>
<dbReference type="PRINTS" id="PR00409">
    <property type="entry name" value="PHDIOXRDTASE"/>
</dbReference>
<proteinExistence type="predicted"/>
<keyword evidence="5" id="KW-0408">Iron</keyword>
<name>A0A848IEQ6_9BURK</name>
<dbReference type="InterPro" id="IPR006058">
    <property type="entry name" value="2Fe2S_fd_BS"/>
</dbReference>